<keyword evidence="2" id="KW-1185">Reference proteome</keyword>
<gene>
    <name evidence="1" type="ORF">GMARGA_LOCUS4012</name>
</gene>
<proteinExistence type="predicted"/>
<name>A0ABM8W6P3_GIGMA</name>
<evidence type="ECO:0000313" key="2">
    <source>
        <dbReference type="Proteomes" id="UP000789901"/>
    </source>
</evidence>
<dbReference type="Proteomes" id="UP000789901">
    <property type="component" value="Unassembled WGS sequence"/>
</dbReference>
<accession>A0ABM8W6P3</accession>
<protein>
    <submittedName>
        <fullName evidence="1">21047_t:CDS:1</fullName>
    </submittedName>
</protein>
<organism evidence="1 2">
    <name type="scientific">Gigaspora margarita</name>
    <dbReference type="NCBI Taxonomy" id="4874"/>
    <lineage>
        <taxon>Eukaryota</taxon>
        <taxon>Fungi</taxon>
        <taxon>Fungi incertae sedis</taxon>
        <taxon>Mucoromycota</taxon>
        <taxon>Glomeromycotina</taxon>
        <taxon>Glomeromycetes</taxon>
        <taxon>Diversisporales</taxon>
        <taxon>Gigasporaceae</taxon>
        <taxon>Gigaspora</taxon>
    </lineage>
</organism>
<reference evidence="1 2" key="1">
    <citation type="submission" date="2021-06" db="EMBL/GenBank/DDBJ databases">
        <authorList>
            <person name="Kallberg Y."/>
            <person name="Tangrot J."/>
            <person name="Rosling A."/>
        </authorList>
    </citation>
    <scope>NUCLEOTIDE SEQUENCE [LARGE SCALE GENOMIC DNA]</scope>
    <source>
        <strain evidence="1 2">120-4 pot B 10/14</strain>
    </source>
</reference>
<dbReference type="EMBL" id="CAJVQB010001525">
    <property type="protein sequence ID" value="CAG8539481.1"/>
    <property type="molecule type" value="Genomic_DNA"/>
</dbReference>
<comment type="caution">
    <text evidence="1">The sequence shown here is derived from an EMBL/GenBank/DDBJ whole genome shotgun (WGS) entry which is preliminary data.</text>
</comment>
<sequence length="71" mass="8214">MASGGVLKTKRELAIMYMDGMSCEENKTKANKFNRSLKVLQNLLEKIEKYPNVLRRIPLNEKSWEGNKDVI</sequence>
<evidence type="ECO:0000313" key="1">
    <source>
        <dbReference type="EMBL" id="CAG8539481.1"/>
    </source>
</evidence>